<dbReference type="InterPro" id="IPR036388">
    <property type="entry name" value="WH-like_DNA-bd_sf"/>
</dbReference>
<accession>A0A1M5KZS5</accession>
<dbReference type="Proteomes" id="UP000189796">
    <property type="component" value="Chromosome I"/>
</dbReference>
<proteinExistence type="predicted"/>
<dbReference type="AlphaFoldDB" id="A0A1M5KZS5"/>
<evidence type="ECO:0000256" key="1">
    <source>
        <dbReference type="ARBA" id="ARBA00023125"/>
    </source>
</evidence>
<gene>
    <name evidence="4" type="ORF">SAMN05443248_2040</name>
</gene>
<keyword evidence="1 2" id="KW-0238">DNA-binding</keyword>
<dbReference type="Gene3D" id="1.10.10.10">
    <property type="entry name" value="Winged helix-like DNA-binding domain superfamily/Winged helix DNA-binding domain"/>
    <property type="match status" value="1"/>
</dbReference>
<dbReference type="GO" id="GO:0000160">
    <property type="term" value="P:phosphorelay signal transduction system"/>
    <property type="evidence" value="ECO:0007669"/>
    <property type="project" value="InterPro"/>
</dbReference>
<dbReference type="InterPro" id="IPR027417">
    <property type="entry name" value="P-loop_NTPase"/>
</dbReference>
<dbReference type="InterPro" id="IPR016032">
    <property type="entry name" value="Sig_transdc_resp-reg_C-effctor"/>
</dbReference>
<dbReference type="InterPro" id="IPR058852">
    <property type="entry name" value="HTH_77"/>
</dbReference>
<evidence type="ECO:0000256" key="2">
    <source>
        <dbReference type="PROSITE-ProRule" id="PRU01091"/>
    </source>
</evidence>
<dbReference type="EMBL" id="LT670817">
    <property type="protein sequence ID" value="SHG58251.1"/>
    <property type="molecule type" value="Genomic_DNA"/>
</dbReference>
<dbReference type="SMART" id="SM00862">
    <property type="entry name" value="Trans_reg_C"/>
    <property type="match status" value="1"/>
</dbReference>
<sequence>MIAVADLPASVGFRRYRVLPHRREMIADGKPIKLGGRAFDILMALIEARGAVVTKDALTKQVWSGRVVEENNLQSHISALRAALGPDRDLIRTVSGRGYQFIGEIRVLSVAGDERASVGLGEAESGALAPTNVPEPVSELIGRDDELAEVVNLMGAHRFVTLTGPGGIGKTRLAVELARELRTNFADGVWLAQFSPLADPKLVPVAVAAAVGLRLGGEASVQSVAQGLAGRRLLLVLDTCEHVIEIAASMAEAALGAGSELRILATSRELLKAEGEWVYPVSPLTVPTADVEHEDIFEYGAIRLFLERARAADPRFAPDRPLAELIAATCRRLDGIPLAIELAAARASALGVEGLAARLDDRFRLLTGGKRTALPRHQTLRATLDWSYELLTEPERVILRRLAVFVGPFSLQATIAVAADPETELAPVVESLASLVAKSLVTTEGGAVARYRLLDTTRAYASEKLDESGERVPLARRHAEYYRDVFERADIEWESRPSAEWLADYAWRIDDVRAALDWAFSPSGNASLGVALTAATVPLSMHLSLLDECRSRVEQALAALSAGGVDDARREMRLLTALSATMVWARSAVPRLGKILARTLEIAESLGDTEYQLRSLRSLWFFHTYSGRHRVALGVSERFTSLAATRHDSNDRFVSERLMGASQHFLGDHLNARRRFERLLAHYVPSDRRSDLDRFQFDNLAGARGHFARILWLLGYADQAMRAAESSIDRARAINHALNLCFALTYFGCPVALLVGDLATAELYIRLLLDHSRRHGLVQWHAYGRCHQGLLSIKRGDVATGLGLLRTSLDEIGGPEFAFFLRLATLMDVRAEALACAGEIDGALDALTATTECVERAEELWIIPELLRRKGELLMVRGASGEATMAEDHFRQALDSANRQGALSWELRAATSLARLWYGQNRRTEARALLQPVYDRFTEGFDTADLKAAKALLNTLL</sequence>
<dbReference type="PROSITE" id="PS51755">
    <property type="entry name" value="OMPR_PHOB"/>
    <property type="match status" value="1"/>
</dbReference>
<feature type="DNA-binding region" description="OmpR/PhoB-type" evidence="2">
    <location>
        <begin position="8"/>
        <end position="103"/>
    </location>
</feature>
<dbReference type="GO" id="GO:0003677">
    <property type="term" value="F:DNA binding"/>
    <property type="evidence" value="ECO:0007669"/>
    <property type="project" value="UniProtKB-UniRule"/>
</dbReference>
<dbReference type="Gene3D" id="3.40.50.300">
    <property type="entry name" value="P-loop containing nucleotide triphosphate hydrolases"/>
    <property type="match status" value="1"/>
</dbReference>
<dbReference type="PRINTS" id="PR00364">
    <property type="entry name" value="DISEASERSIST"/>
</dbReference>
<dbReference type="GO" id="GO:0006355">
    <property type="term" value="P:regulation of DNA-templated transcription"/>
    <property type="evidence" value="ECO:0007669"/>
    <property type="project" value="InterPro"/>
</dbReference>
<dbReference type="OrthoDB" id="4473689at2"/>
<dbReference type="CDD" id="cd00383">
    <property type="entry name" value="trans_reg_C"/>
    <property type="match status" value="1"/>
</dbReference>
<dbReference type="SUPFAM" id="SSF48452">
    <property type="entry name" value="TPR-like"/>
    <property type="match status" value="1"/>
</dbReference>
<evidence type="ECO:0000313" key="4">
    <source>
        <dbReference type="EMBL" id="SHG58251.1"/>
    </source>
</evidence>
<evidence type="ECO:0000259" key="3">
    <source>
        <dbReference type="PROSITE" id="PS51755"/>
    </source>
</evidence>
<dbReference type="Pfam" id="PF25872">
    <property type="entry name" value="HTH_77"/>
    <property type="match status" value="1"/>
</dbReference>
<dbReference type="InterPro" id="IPR011990">
    <property type="entry name" value="TPR-like_helical_dom_sf"/>
</dbReference>
<dbReference type="RefSeq" id="WP_079601096.1">
    <property type="nucleotide sequence ID" value="NZ_LT670817.1"/>
</dbReference>
<reference evidence="4 5" key="1">
    <citation type="submission" date="2016-11" db="EMBL/GenBank/DDBJ databases">
        <authorList>
            <person name="Jaros S."/>
            <person name="Januszkiewicz K."/>
            <person name="Wedrychowicz H."/>
        </authorList>
    </citation>
    <scope>NUCLEOTIDE SEQUENCE [LARGE SCALE GENOMIC DNA]</scope>
    <source>
        <strain evidence="4 5">GAS138</strain>
    </source>
</reference>
<dbReference type="SUPFAM" id="SSF52540">
    <property type="entry name" value="P-loop containing nucleoside triphosphate hydrolases"/>
    <property type="match status" value="1"/>
</dbReference>
<dbReference type="PANTHER" id="PTHR47691:SF3">
    <property type="entry name" value="HTH-TYPE TRANSCRIPTIONAL REGULATOR RV0890C-RELATED"/>
    <property type="match status" value="1"/>
</dbReference>
<evidence type="ECO:0000313" key="5">
    <source>
        <dbReference type="Proteomes" id="UP000189796"/>
    </source>
</evidence>
<dbReference type="SUPFAM" id="SSF46894">
    <property type="entry name" value="C-terminal effector domain of the bipartite response regulators"/>
    <property type="match status" value="1"/>
</dbReference>
<protein>
    <submittedName>
        <fullName evidence="4">Predicted ATPase</fullName>
    </submittedName>
</protein>
<feature type="domain" description="OmpR/PhoB-type" evidence="3">
    <location>
        <begin position="8"/>
        <end position="103"/>
    </location>
</feature>
<organism evidence="4 5">
    <name type="scientific">Bradyrhizobium erythrophlei</name>
    <dbReference type="NCBI Taxonomy" id="1437360"/>
    <lineage>
        <taxon>Bacteria</taxon>
        <taxon>Pseudomonadati</taxon>
        <taxon>Pseudomonadota</taxon>
        <taxon>Alphaproteobacteria</taxon>
        <taxon>Hyphomicrobiales</taxon>
        <taxon>Nitrobacteraceae</taxon>
        <taxon>Bradyrhizobium</taxon>
    </lineage>
</organism>
<name>A0A1M5KZS5_9BRAD</name>
<dbReference type="Pfam" id="PF00486">
    <property type="entry name" value="Trans_reg_C"/>
    <property type="match status" value="1"/>
</dbReference>
<dbReference type="Gene3D" id="1.25.40.10">
    <property type="entry name" value="Tetratricopeptide repeat domain"/>
    <property type="match status" value="1"/>
</dbReference>
<dbReference type="PANTHER" id="PTHR47691">
    <property type="entry name" value="REGULATOR-RELATED"/>
    <property type="match status" value="1"/>
</dbReference>
<dbReference type="InterPro" id="IPR001867">
    <property type="entry name" value="OmpR/PhoB-type_DNA-bd"/>
</dbReference>